<dbReference type="NCBIfam" id="TIGR00639">
    <property type="entry name" value="PurN"/>
    <property type="match status" value="1"/>
</dbReference>
<protein>
    <recommendedName>
        <fullName evidence="4">Phosphoribosylglycinamide formyltransferase</fullName>
        <ecNumber evidence="4">2.1.2.2</ecNumber>
    </recommendedName>
    <alternativeName>
        <fullName evidence="4">5'-phosphoribosylglycinamide transformylase</fullName>
    </alternativeName>
    <alternativeName>
        <fullName evidence="4">GAR transformylase</fullName>
        <shortName evidence="4">GART</shortName>
    </alternativeName>
</protein>
<keyword evidence="3 4" id="KW-0658">Purine biosynthesis</keyword>
<dbReference type="HAMAP" id="MF_01930">
    <property type="entry name" value="PurN"/>
    <property type="match status" value="1"/>
</dbReference>
<evidence type="ECO:0000313" key="6">
    <source>
        <dbReference type="EMBL" id="QFU74869.1"/>
    </source>
</evidence>
<feature type="binding site" evidence="4">
    <location>
        <position position="127"/>
    </location>
    <ligand>
        <name>(6R)-10-formyltetrahydrofolate</name>
        <dbReference type="ChEBI" id="CHEBI:195366"/>
    </ligand>
</feature>
<sequence length="236" mass="25488">MAHRWHYHRQQRGRTQAVSAKARIAILISGRGSNMQAFIDACQTGDLNAEICLVLSNKPDAAGLERAAQAGLETTCVNHKNYDSRETFDAALVHALARHEPDLVILAGFMRILTPVFIEPFAGKLLNIHPSLLPKYPGLHTHQRALTAGDAEAGVTVHYVTPELDGGPPIIQARVAVEPGDTAESLAARVIVQEHVIYPIAARWQLEGRLELTAAGARLDGAPIPATGIDYVEGVH</sequence>
<evidence type="ECO:0000256" key="1">
    <source>
        <dbReference type="ARBA" id="ARBA00005054"/>
    </source>
</evidence>
<dbReference type="AlphaFoldDB" id="A0A5P9NH67"/>
<organism evidence="6 7">
    <name type="scientific">Halioglobus maricola</name>
    <dbReference type="NCBI Taxonomy" id="2601894"/>
    <lineage>
        <taxon>Bacteria</taxon>
        <taxon>Pseudomonadati</taxon>
        <taxon>Pseudomonadota</taxon>
        <taxon>Gammaproteobacteria</taxon>
        <taxon>Cellvibrionales</taxon>
        <taxon>Halieaceae</taxon>
        <taxon>Halioglobus</taxon>
    </lineage>
</organism>
<comment type="pathway">
    <text evidence="1 4">Purine metabolism; IMP biosynthesis via de novo pathway; N(2)-formyl-N(1)-(5-phospho-D-ribosyl)glycinamide from N(1)-(5-phospho-D-ribosyl)glycinamide (10-formyl THF route): step 1/1.</text>
</comment>
<comment type="similarity">
    <text evidence="4">Belongs to the GART family.</text>
</comment>
<reference evidence="6 7" key="1">
    <citation type="submission" date="2019-02" db="EMBL/GenBank/DDBJ databases">
        <authorList>
            <person name="Li S.-H."/>
        </authorList>
    </citation>
    <scope>NUCLEOTIDE SEQUENCE [LARGE SCALE GENOMIC DNA]</scope>
    <source>
        <strain evidence="6 7">IMCC14385</strain>
    </source>
</reference>
<feature type="binding site" evidence="4">
    <location>
        <begin position="110"/>
        <end position="113"/>
    </location>
    <ligand>
        <name>(6R)-10-formyltetrahydrofolate</name>
        <dbReference type="ChEBI" id="CHEBI:195366"/>
    </ligand>
</feature>
<dbReference type="UniPathway" id="UPA00074">
    <property type="reaction ID" value="UER00126"/>
</dbReference>
<name>A0A5P9NH67_9GAMM</name>
<dbReference type="Gene3D" id="3.40.50.170">
    <property type="entry name" value="Formyl transferase, N-terminal domain"/>
    <property type="match status" value="1"/>
</dbReference>
<dbReference type="InterPro" id="IPR002376">
    <property type="entry name" value="Formyl_transf_N"/>
</dbReference>
<evidence type="ECO:0000313" key="7">
    <source>
        <dbReference type="Proteomes" id="UP000326287"/>
    </source>
</evidence>
<dbReference type="PANTHER" id="PTHR43369">
    <property type="entry name" value="PHOSPHORIBOSYLGLYCINAMIDE FORMYLTRANSFERASE"/>
    <property type="match status" value="1"/>
</dbReference>
<feature type="active site" description="Proton donor" evidence="4">
    <location>
        <position position="129"/>
    </location>
</feature>
<feature type="binding site" evidence="4">
    <location>
        <begin position="32"/>
        <end position="34"/>
    </location>
    <ligand>
        <name>N(1)-(5-phospho-beta-D-ribosyl)glycinamide</name>
        <dbReference type="ChEBI" id="CHEBI:143788"/>
    </ligand>
</feature>
<dbReference type="Proteomes" id="UP000326287">
    <property type="component" value="Chromosome"/>
</dbReference>
<evidence type="ECO:0000256" key="2">
    <source>
        <dbReference type="ARBA" id="ARBA00022679"/>
    </source>
</evidence>
<dbReference type="Pfam" id="PF00551">
    <property type="entry name" value="Formyl_trans_N"/>
    <property type="match status" value="1"/>
</dbReference>
<dbReference type="InterPro" id="IPR004607">
    <property type="entry name" value="GART"/>
</dbReference>
<evidence type="ECO:0000256" key="4">
    <source>
        <dbReference type="HAMAP-Rule" id="MF_01930"/>
    </source>
</evidence>
<comment type="catalytic activity">
    <reaction evidence="4">
        <text>N(1)-(5-phospho-beta-D-ribosyl)glycinamide + (6R)-10-formyltetrahydrofolate = N(2)-formyl-N(1)-(5-phospho-beta-D-ribosyl)glycinamide + (6S)-5,6,7,8-tetrahydrofolate + H(+)</text>
        <dbReference type="Rhea" id="RHEA:15053"/>
        <dbReference type="ChEBI" id="CHEBI:15378"/>
        <dbReference type="ChEBI" id="CHEBI:57453"/>
        <dbReference type="ChEBI" id="CHEBI:143788"/>
        <dbReference type="ChEBI" id="CHEBI:147286"/>
        <dbReference type="ChEBI" id="CHEBI:195366"/>
        <dbReference type="EC" id="2.1.2.2"/>
    </reaction>
</comment>
<dbReference type="EMBL" id="CP036422">
    <property type="protein sequence ID" value="QFU74869.1"/>
    <property type="molecule type" value="Genomic_DNA"/>
</dbReference>
<evidence type="ECO:0000259" key="5">
    <source>
        <dbReference type="Pfam" id="PF00551"/>
    </source>
</evidence>
<dbReference type="OrthoDB" id="9806170at2"/>
<dbReference type="GO" id="GO:0006189">
    <property type="term" value="P:'de novo' IMP biosynthetic process"/>
    <property type="evidence" value="ECO:0007669"/>
    <property type="project" value="UniProtKB-UniRule"/>
</dbReference>
<accession>A0A5P9NH67</accession>
<dbReference type="GO" id="GO:0004644">
    <property type="term" value="F:phosphoribosylglycinamide formyltransferase activity"/>
    <property type="evidence" value="ECO:0007669"/>
    <property type="project" value="UniProtKB-UniRule"/>
</dbReference>
<comment type="function">
    <text evidence="4">Catalyzes the transfer of a formyl group from 10-formyltetrahydrofolate to 5-phospho-ribosyl-glycinamide (GAR), producing 5-phospho-ribosyl-N-formylglycinamide (FGAR) and tetrahydrofolate.</text>
</comment>
<proteinExistence type="inferred from homology"/>
<gene>
    <name evidence="4" type="primary">purN</name>
    <name evidence="6" type="ORF">EY643_04015</name>
</gene>
<dbReference type="SUPFAM" id="SSF53328">
    <property type="entry name" value="Formyltransferase"/>
    <property type="match status" value="1"/>
</dbReference>
<dbReference type="InterPro" id="IPR036477">
    <property type="entry name" value="Formyl_transf_N_sf"/>
</dbReference>
<dbReference type="EC" id="2.1.2.2" evidence="4"/>
<keyword evidence="7" id="KW-1185">Reference proteome</keyword>
<dbReference type="GO" id="GO:0005829">
    <property type="term" value="C:cytosol"/>
    <property type="evidence" value="ECO:0007669"/>
    <property type="project" value="TreeGrafter"/>
</dbReference>
<keyword evidence="2 4" id="KW-0808">Transferase</keyword>
<feature type="domain" description="Formyl transferase N-terminal" evidence="5">
    <location>
        <begin position="23"/>
        <end position="199"/>
    </location>
</feature>
<dbReference type="CDD" id="cd08645">
    <property type="entry name" value="FMT_core_GART"/>
    <property type="match status" value="1"/>
</dbReference>
<feature type="binding site" evidence="4">
    <location>
        <position position="85"/>
    </location>
    <ligand>
        <name>(6R)-10-formyltetrahydrofolate</name>
        <dbReference type="ChEBI" id="CHEBI:195366"/>
    </ligand>
</feature>
<feature type="site" description="Raises pKa of active site His" evidence="4">
    <location>
        <position position="165"/>
    </location>
</feature>
<dbReference type="PANTHER" id="PTHR43369:SF2">
    <property type="entry name" value="PHOSPHORIBOSYLGLYCINAMIDE FORMYLTRANSFERASE"/>
    <property type="match status" value="1"/>
</dbReference>
<dbReference type="KEGG" id="halc:EY643_04015"/>
<evidence type="ECO:0000256" key="3">
    <source>
        <dbReference type="ARBA" id="ARBA00022755"/>
    </source>
</evidence>